<dbReference type="SUPFAM" id="SSF57850">
    <property type="entry name" value="RING/U-box"/>
    <property type="match status" value="1"/>
</dbReference>
<keyword evidence="3" id="KW-0862">Zinc</keyword>
<dbReference type="eggNOG" id="KOG0800">
    <property type="taxonomic scope" value="Eukaryota"/>
</dbReference>
<gene>
    <name evidence="6" type="ORF">H310_06691</name>
</gene>
<accession>A0A024U487</accession>
<dbReference type="STRING" id="157072.A0A024U487"/>
<dbReference type="VEuPathDB" id="FungiDB:H310_06691"/>
<keyword evidence="2 4" id="KW-0863">Zinc-finger</keyword>
<dbReference type="GO" id="GO:0008270">
    <property type="term" value="F:zinc ion binding"/>
    <property type="evidence" value="ECO:0007669"/>
    <property type="project" value="UniProtKB-KW"/>
</dbReference>
<proteinExistence type="predicted"/>
<name>A0A024U487_9STRA</name>
<dbReference type="PROSITE" id="PS50089">
    <property type="entry name" value="ZF_RING_2"/>
    <property type="match status" value="1"/>
</dbReference>
<dbReference type="Gene3D" id="3.30.40.10">
    <property type="entry name" value="Zinc/RING finger domain, C3HC4 (zinc finger)"/>
    <property type="match status" value="1"/>
</dbReference>
<dbReference type="RefSeq" id="XP_008870062.1">
    <property type="nucleotide sequence ID" value="XM_008871840.1"/>
</dbReference>
<dbReference type="SMART" id="SM00184">
    <property type="entry name" value="RING"/>
    <property type="match status" value="1"/>
</dbReference>
<dbReference type="EMBL" id="KI913963">
    <property type="protein sequence ID" value="ETW01064.1"/>
    <property type="molecule type" value="Genomic_DNA"/>
</dbReference>
<evidence type="ECO:0000256" key="1">
    <source>
        <dbReference type="ARBA" id="ARBA00022723"/>
    </source>
</evidence>
<evidence type="ECO:0000256" key="3">
    <source>
        <dbReference type="ARBA" id="ARBA00022833"/>
    </source>
</evidence>
<reference evidence="6" key="1">
    <citation type="submission" date="2013-12" db="EMBL/GenBank/DDBJ databases">
        <title>The Genome Sequence of Aphanomyces invadans NJM9701.</title>
        <authorList>
            <consortium name="The Broad Institute Genomics Platform"/>
            <person name="Russ C."/>
            <person name="Tyler B."/>
            <person name="van West P."/>
            <person name="Dieguez-Uribeondo J."/>
            <person name="Young S.K."/>
            <person name="Zeng Q."/>
            <person name="Gargeya S."/>
            <person name="Fitzgerald M."/>
            <person name="Abouelleil A."/>
            <person name="Alvarado L."/>
            <person name="Chapman S.B."/>
            <person name="Gainer-Dewar J."/>
            <person name="Goldberg J."/>
            <person name="Griggs A."/>
            <person name="Gujja S."/>
            <person name="Hansen M."/>
            <person name="Howarth C."/>
            <person name="Imamovic A."/>
            <person name="Ireland A."/>
            <person name="Larimer J."/>
            <person name="McCowan C."/>
            <person name="Murphy C."/>
            <person name="Pearson M."/>
            <person name="Poon T.W."/>
            <person name="Priest M."/>
            <person name="Roberts A."/>
            <person name="Saif S."/>
            <person name="Shea T."/>
            <person name="Sykes S."/>
            <person name="Wortman J."/>
            <person name="Nusbaum C."/>
            <person name="Birren B."/>
        </authorList>
    </citation>
    <scope>NUCLEOTIDE SEQUENCE [LARGE SCALE GENOMIC DNA]</scope>
    <source>
        <strain evidence="6">NJM9701</strain>
    </source>
</reference>
<evidence type="ECO:0000256" key="2">
    <source>
        <dbReference type="ARBA" id="ARBA00022771"/>
    </source>
</evidence>
<organism evidence="6">
    <name type="scientific">Aphanomyces invadans</name>
    <dbReference type="NCBI Taxonomy" id="157072"/>
    <lineage>
        <taxon>Eukaryota</taxon>
        <taxon>Sar</taxon>
        <taxon>Stramenopiles</taxon>
        <taxon>Oomycota</taxon>
        <taxon>Saprolegniomycetes</taxon>
        <taxon>Saprolegniales</taxon>
        <taxon>Verrucalvaceae</taxon>
        <taxon>Aphanomyces</taxon>
    </lineage>
</organism>
<protein>
    <recommendedName>
        <fullName evidence="5">RING-type domain-containing protein</fullName>
    </recommendedName>
</protein>
<dbReference type="InterPro" id="IPR053238">
    <property type="entry name" value="RING-H2_zinc_finger"/>
</dbReference>
<dbReference type="InterPro" id="IPR001841">
    <property type="entry name" value="Znf_RING"/>
</dbReference>
<dbReference type="Pfam" id="PF13639">
    <property type="entry name" value="zf-RING_2"/>
    <property type="match status" value="1"/>
</dbReference>
<dbReference type="InterPro" id="IPR013083">
    <property type="entry name" value="Znf_RING/FYVE/PHD"/>
</dbReference>
<evidence type="ECO:0000256" key="4">
    <source>
        <dbReference type="PROSITE-ProRule" id="PRU00175"/>
    </source>
</evidence>
<dbReference type="OrthoDB" id="21204at2759"/>
<dbReference type="GeneID" id="20083741"/>
<dbReference type="AlphaFoldDB" id="A0A024U487"/>
<evidence type="ECO:0000313" key="6">
    <source>
        <dbReference type="EMBL" id="ETW01064.1"/>
    </source>
</evidence>
<sequence length="340" mass="38465">MEVVLPASTNGTHERPNDHWTTVQTLIPHVQPAAMVIKMGFNKVFLFRPVTHYVFSMKCPATHAWWSVIDGPFPRKRLRDGGDEIKAERLVGLRRFSSILVTIRLSCMGLALQFEAPTALFVYYINHIYHKLSGFLHVPEPQVHQELRHVIGKISPHISPAVTRPTTVHPQGGHDSARDTDGADIVCAICLDGIGDPRETVELVQCGHLFHKECVGSWLQDHCTCPLCRTMSFDEEFMVEYVTQTVLTKSHKDILYLLHKAHLQFNQFREKDMSRNIRAFHHHPNHHGAFQAVVEGATCAVCMDEFRHTPRHDIVELECGIAIASMPDWGIAPRVRSAAD</sequence>
<evidence type="ECO:0000259" key="5">
    <source>
        <dbReference type="PROSITE" id="PS50089"/>
    </source>
</evidence>
<feature type="domain" description="RING-type" evidence="5">
    <location>
        <begin position="187"/>
        <end position="229"/>
    </location>
</feature>
<dbReference type="PANTHER" id="PTHR14155">
    <property type="entry name" value="RING FINGER DOMAIN-CONTAINING"/>
    <property type="match status" value="1"/>
</dbReference>
<keyword evidence="1" id="KW-0479">Metal-binding</keyword>
<dbReference type="PANTHER" id="PTHR14155:SF627">
    <property type="entry name" value="OS06G0192800 PROTEIN"/>
    <property type="match status" value="1"/>
</dbReference>